<dbReference type="CDD" id="cd05233">
    <property type="entry name" value="SDR_c"/>
    <property type="match status" value="1"/>
</dbReference>
<name>A0A926E5P6_9FIRM</name>
<dbReference type="PRINTS" id="PR00081">
    <property type="entry name" value="GDHRDH"/>
</dbReference>
<comment type="similarity">
    <text evidence="1 3">Belongs to the short-chain dehydrogenases/reductases (SDR) family.</text>
</comment>
<dbReference type="AlphaFoldDB" id="A0A926E5P6"/>
<keyword evidence="5" id="KW-1185">Reference proteome</keyword>
<accession>A0A926E5P6</accession>
<dbReference type="Gene3D" id="3.40.50.720">
    <property type="entry name" value="NAD(P)-binding Rossmann-like Domain"/>
    <property type="match status" value="1"/>
</dbReference>
<evidence type="ECO:0000256" key="2">
    <source>
        <dbReference type="ARBA" id="ARBA00023002"/>
    </source>
</evidence>
<proteinExistence type="inferred from homology"/>
<dbReference type="GO" id="GO:0016020">
    <property type="term" value="C:membrane"/>
    <property type="evidence" value="ECO:0007669"/>
    <property type="project" value="TreeGrafter"/>
</dbReference>
<dbReference type="EMBL" id="JACRSV010000004">
    <property type="protein sequence ID" value="MBC8560737.1"/>
    <property type="molecule type" value="Genomic_DNA"/>
</dbReference>
<dbReference type="Proteomes" id="UP000610760">
    <property type="component" value="Unassembled WGS sequence"/>
</dbReference>
<protein>
    <submittedName>
        <fullName evidence="4">SDR family NAD(P)-dependent oxidoreductase</fullName>
    </submittedName>
</protein>
<comment type="caution">
    <text evidence="4">The sequence shown here is derived from an EMBL/GenBank/DDBJ whole genome shotgun (WGS) entry which is preliminary data.</text>
</comment>
<dbReference type="PANTHER" id="PTHR44196:SF1">
    <property type="entry name" value="DEHYDROGENASE_REDUCTASE SDR FAMILY MEMBER 7B"/>
    <property type="match status" value="1"/>
</dbReference>
<dbReference type="PANTHER" id="PTHR44196">
    <property type="entry name" value="DEHYDROGENASE/REDUCTASE SDR FAMILY MEMBER 7B"/>
    <property type="match status" value="1"/>
</dbReference>
<keyword evidence="2" id="KW-0560">Oxidoreductase</keyword>
<dbReference type="SUPFAM" id="SSF51735">
    <property type="entry name" value="NAD(P)-binding Rossmann-fold domains"/>
    <property type="match status" value="1"/>
</dbReference>
<dbReference type="PRINTS" id="PR00080">
    <property type="entry name" value="SDRFAMILY"/>
</dbReference>
<organism evidence="4 5">
    <name type="scientific">Fumia xinanensis</name>
    <dbReference type="NCBI Taxonomy" id="2763659"/>
    <lineage>
        <taxon>Bacteria</taxon>
        <taxon>Bacillati</taxon>
        <taxon>Bacillota</taxon>
        <taxon>Clostridia</taxon>
        <taxon>Eubacteriales</taxon>
        <taxon>Oscillospiraceae</taxon>
        <taxon>Fumia</taxon>
    </lineage>
</organism>
<sequence>MKKIIILTGSTGGIGQSILRTLLKQENLFIVLLGRNINAMKNLCYQNKEKVAAYYLDLEDIHHIEKTYLKIKKEFDTPEVIINCAGIAEFGPVTAVNSIMLERIIRINLIGTIILTKMVIQDMIEKCRGQIINIESISAIKGIEYCTAYAASKFGLSGFSQVLWNELKKYEIKVCSIRPGLVNTNLFGPEYNDYDLSLALDPDDVAYTVEMVLNQSERSNISDITIRPIKKESQNLFADLLHAKYDKL</sequence>
<dbReference type="InterPro" id="IPR002347">
    <property type="entry name" value="SDR_fam"/>
</dbReference>
<evidence type="ECO:0000313" key="4">
    <source>
        <dbReference type="EMBL" id="MBC8560737.1"/>
    </source>
</evidence>
<evidence type="ECO:0000313" key="5">
    <source>
        <dbReference type="Proteomes" id="UP000610760"/>
    </source>
</evidence>
<dbReference type="RefSeq" id="WP_249295986.1">
    <property type="nucleotide sequence ID" value="NZ_JACRSV010000004.1"/>
</dbReference>
<dbReference type="GO" id="GO:0016491">
    <property type="term" value="F:oxidoreductase activity"/>
    <property type="evidence" value="ECO:0007669"/>
    <property type="project" value="UniProtKB-KW"/>
</dbReference>
<dbReference type="InterPro" id="IPR036291">
    <property type="entry name" value="NAD(P)-bd_dom_sf"/>
</dbReference>
<evidence type="ECO:0000256" key="3">
    <source>
        <dbReference type="RuleBase" id="RU000363"/>
    </source>
</evidence>
<dbReference type="Pfam" id="PF00106">
    <property type="entry name" value="adh_short"/>
    <property type="match status" value="1"/>
</dbReference>
<reference evidence="4" key="1">
    <citation type="submission" date="2020-08" db="EMBL/GenBank/DDBJ databases">
        <title>Genome public.</title>
        <authorList>
            <person name="Liu C."/>
            <person name="Sun Q."/>
        </authorList>
    </citation>
    <scope>NUCLEOTIDE SEQUENCE</scope>
    <source>
        <strain evidence="4">NSJ-33</strain>
    </source>
</reference>
<gene>
    <name evidence="4" type="ORF">H8710_11750</name>
</gene>
<evidence type="ECO:0000256" key="1">
    <source>
        <dbReference type="ARBA" id="ARBA00006484"/>
    </source>
</evidence>